<keyword evidence="2" id="KW-0547">Nucleotide-binding</keyword>
<dbReference type="SUPFAM" id="SSF52540">
    <property type="entry name" value="P-loop containing nucleoside triphosphate hydrolases"/>
    <property type="match status" value="1"/>
</dbReference>
<dbReference type="PANTHER" id="PTHR24072">
    <property type="entry name" value="RHO FAMILY GTPASE"/>
    <property type="match status" value="1"/>
</dbReference>
<dbReference type="InterPro" id="IPR005225">
    <property type="entry name" value="Small_GTP-bd"/>
</dbReference>
<gene>
    <name evidence="4" type="ORF">AKO1_007102</name>
</gene>
<dbReference type="Pfam" id="PF00071">
    <property type="entry name" value="Ras"/>
    <property type="match status" value="1"/>
</dbReference>
<evidence type="ECO:0000256" key="1">
    <source>
        <dbReference type="ARBA" id="ARBA00010142"/>
    </source>
</evidence>
<dbReference type="AlphaFoldDB" id="A0AAW2YSV1"/>
<dbReference type="PROSITE" id="PS51421">
    <property type="entry name" value="RAS"/>
    <property type="match status" value="1"/>
</dbReference>
<evidence type="ECO:0000313" key="5">
    <source>
        <dbReference type="Proteomes" id="UP001431209"/>
    </source>
</evidence>
<reference evidence="4 5" key="1">
    <citation type="submission" date="2024-03" db="EMBL/GenBank/DDBJ databases">
        <title>The Acrasis kona genome and developmental transcriptomes reveal deep origins of eukaryotic multicellular pathways.</title>
        <authorList>
            <person name="Sheikh S."/>
            <person name="Fu C.-J."/>
            <person name="Brown M.W."/>
            <person name="Baldauf S.L."/>
        </authorList>
    </citation>
    <scope>NUCLEOTIDE SEQUENCE [LARGE SCALE GENOMIC DNA]</scope>
    <source>
        <strain evidence="4 5">ATCC MYA-3509</strain>
    </source>
</reference>
<dbReference type="SMART" id="SM00175">
    <property type="entry name" value="RAB"/>
    <property type="match status" value="1"/>
</dbReference>
<evidence type="ECO:0000256" key="2">
    <source>
        <dbReference type="ARBA" id="ARBA00022741"/>
    </source>
</evidence>
<organism evidence="4 5">
    <name type="scientific">Acrasis kona</name>
    <dbReference type="NCBI Taxonomy" id="1008807"/>
    <lineage>
        <taxon>Eukaryota</taxon>
        <taxon>Discoba</taxon>
        <taxon>Heterolobosea</taxon>
        <taxon>Tetramitia</taxon>
        <taxon>Eutetramitia</taxon>
        <taxon>Acrasidae</taxon>
        <taxon>Acrasis</taxon>
    </lineage>
</organism>
<dbReference type="InterPro" id="IPR027417">
    <property type="entry name" value="P-loop_NTPase"/>
</dbReference>
<evidence type="ECO:0000313" key="4">
    <source>
        <dbReference type="EMBL" id="KAL0480275.1"/>
    </source>
</evidence>
<dbReference type="GO" id="GO:0005525">
    <property type="term" value="F:GTP binding"/>
    <property type="evidence" value="ECO:0007669"/>
    <property type="project" value="UniProtKB-KW"/>
</dbReference>
<dbReference type="CDD" id="cd00157">
    <property type="entry name" value="Rho"/>
    <property type="match status" value="1"/>
</dbReference>
<dbReference type="EMBL" id="JAOPGA020000651">
    <property type="protein sequence ID" value="KAL0480275.1"/>
    <property type="molecule type" value="Genomic_DNA"/>
</dbReference>
<dbReference type="SMART" id="SM00174">
    <property type="entry name" value="RHO"/>
    <property type="match status" value="1"/>
</dbReference>
<keyword evidence="5" id="KW-1185">Reference proteome</keyword>
<proteinExistence type="inferred from homology"/>
<keyword evidence="3" id="KW-0342">GTP-binding</keyword>
<dbReference type="FunFam" id="3.40.50.300:FF:001179">
    <property type="entry name" value="Rho family GTPase"/>
    <property type="match status" value="1"/>
</dbReference>
<dbReference type="Gene3D" id="3.40.50.300">
    <property type="entry name" value="P-loop containing nucleotide triphosphate hydrolases"/>
    <property type="match status" value="1"/>
</dbReference>
<dbReference type="NCBIfam" id="TIGR00231">
    <property type="entry name" value="small_GTP"/>
    <property type="match status" value="1"/>
</dbReference>
<dbReference type="InterPro" id="IPR003578">
    <property type="entry name" value="Small_GTPase_Rho"/>
</dbReference>
<dbReference type="PRINTS" id="PR00449">
    <property type="entry name" value="RASTRNSFRMNG"/>
</dbReference>
<evidence type="ECO:0000256" key="3">
    <source>
        <dbReference type="ARBA" id="ARBA00023134"/>
    </source>
</evidence>
<dbReference type="GO" id="GO:0007264">
    <property type="term" value="P:small GTPase-mediated signal transduction"/>
    <property type="evidence" value="ECO:0007669"/>
    <property type="project" value="InterPro"/>
</dbReference>
<sequence length="195" mass="22218">MEEEVKIVVVGDGAVGKSCLLVSYAQNRFPEEYIPTVFDNYVANVMYKSRVISIGLWDTAGQEDYDKLRPLSYPETDCFVLCYSVVNPTSLYNLEHKWLPEVRQYCPGTPIVVVGTKIDLREDPKTLRKLEARGEQPVKREEVASLVKRLGVYTQVECSARLQKGVYEVFEQCLNSKFEPITPTAPIKKKKCIIM</sequence>
<dbReference type="InterPro" id="IPR001806">
    <property type="entry name" value="Small_GTPase"/>
</dbReference>
<comment type="similarity">
    <text evidence="1">Belongs to the small GTPase superfamily. Rho family.</text>
</comment>
<dbReference type="PROSITE" id="PS51419">
    <property type="entry name" value="RAB"/>
    <property type="match status" value="1"/>
</dbReference>
<dbReference type="SMART" id="SM00173">
    <property type="entry name" value="RAS"/>
    <property type="match status" value="1"/>
</dbReference>
<dbReference type="Proteomes" id="UP001431209">
    <property type="component" value="Unassembled WGS sequence"/>
</dbReference>
<name>A0AAW2YSV1_9EUKA</name>
<protein>
    <submittedName>
        <fullName evidence="4">Rac1</fullName>
    </submittedName>
</protein>
<accession>A0AAW2YSV1</accession>
<dbReference type="GO" id="GO:0003924">
    <property type="term" value="F:GTPase activity"/>
    <property type="evidence" value="ECO:0007669"/>
    <property type="project" value="InterPro"/>
</dbReference>
<dbReference type="PROSITE" id="PS51420">
    <property type="entry name" value="RHO"/>
    <property type="match status" value="1"/>
</dbReference>
<comment type="caution">
    <text evidence="4">The sequence shown here is derived from an EMBL/GenBank/DDBJ whole genome shotgun (WGS) entry which is preliminary data.</text>
</comment>